<keyword evidence="1 6" id="KW-0479">Metal-binding</keyword>
<keyword evidence="10" id="KW-1185">Reference proteome</keyword>
<dbReference type="GO" id="GO:0005524">
    <property type="term" value="F:ATP binding"/>
    <property type="evidence" value="ECO:0007669"/>
    <property type="project" value="UniProtKB-KW"/>
</dbReference>
<proteinExistence type="predicted"/>
<dbReference type="Pfam" id="PF00642">
    <property type="entry name" value="zf-CCCH"/>
    <property type="match status" value="1"/>
</dbReference>
<dbReference type="Pfam" id="PF07728">
    <property type="entry name" value="AAA_5"/>
    <property type="match status" value="1"/>
</dbReference>
<dbReference type="InterPro" id="IPR011704">
    <property type="entry name" value="ATPase_dyneun-rel_AAA"/>
</dbReference>
<feature type="region of interest" description="Disordered" evidence="7">
    <location>
        <begin position="489"/>
        <end position="734"/>
    </location>
</feature>
<feature type="region of interest" description="Disordered" evidence="7">
    <location>
        <begin position="365"/>
        <end position="443"/>
    </location>
</feature>
<feature type="region of interest" description="Disordered" evidence="7">
    <location>
        <begin position="1265"/>
        <end position="1288"/>
    </location>
</feature>
<keyword evidence="3 6" id="KW-0863">Zinc-finger</keyword>
<evidence type="ECO:0000259" key="8">
    <source>
        <dbReference type="PROSITE" id="PS50103"/>
    </source>
</evidence>
<evidence type="ECO:0000313" key="9">
    <source>
        <dbReference type="EMBL" id="KAF5386887.1"/>
    </source>
</evidence>
<feature type="compositionally biased region" description="Polar residues" evidence="7">
    <location>
        <begin position="1025"/>
        <end position="1043"/>
    </location>
</feature>
<feature type="compositionally biased region" description="Polar residues" evidence="7">
    <location>
        <begin position="621"/>
        <end position="638"/>
    </location>
</feature>
<feature type="domain" description="C3H1-type" evidence="8">
    <location>
        <begin position="9"/>
        <end position="36"/>
    </location>
</feature>
<feature type="compositionally biased region" description="Acidic residues" evidence="7">
    <location>
        <begin position="365"/>
        <end position="396"/>
    </location>
</feature>
<gene>
    <name evidence="9" type="ORF">D9615_001549</name>
</gene>
<feature type="region of interest" description="Disordered" evidence="7">
    <location>
        <begin position="1109"/>
        <end position="1128"/>
    </location>
</feature>
<evidence type="ECO:0000256" key="3">
    <source>
        <dbReference type="ARBA" id="ARBA00022771"/>
    </source>
</evidence>
<dbReference type="Proteomes" id="UP000565441">
    <property type="component" value="Unassembled WGS sequence"/>
</dbReference>
<dbReference type="Gene3D" id="1.25.40.20">
    <property type="entry name" value="Ankyrin repeat-containing domain"/>
    <property type="match status" value="1"/>
</dbReference>
<dbReference type="GO" id="GO:0008270">
    <property type="term" value="F:zinc ion binding"/>
    <property type="evidence" value="ECO:0007669"/>
    <property type="project" value="UniProtKB-KW"/>
</dbReference>
<dbReference type="EMBL" id="JAACJP010000002">
    <property type="protein sequence ID" value="KAF5386887.1"/>
    <property type="molecule type" value="Genomic_DNA"/>
</dbReference>
<name>A0A8H5MAK9_9AGAR</name>
<evidence type="ECO:0000256" key="4">
    <source>
        <dbReference type="ARBA" id="ARBA00022833"/>
    </source>
</evidence>
<feature type="compositionally biased region" description="Acidic residues" evidence="7">
    <location>
        <begin position="649"/>
        <end position="658"/>
    </location>
</feature>
<dbReference type="Gene3D" id="2.30.30.1190">
    <property type="match status" value="1"/>
</dbReference>
<feature type="compositionally biased region" description="Low complexity" evidence="7">
    <location>
        <begin position="992"/>
        <end position="1008"/>
    </location>
</feature>
<feature type="compositionally biased region" description="Polar residues" evidence="7">
    <location>
        <begin position="689"/>
        <end position="706"/>
    </location>
</feature>
<accession>A0A8H5MAK9</accession>
<dbReference type="SMART" id="SM00356">
    <property type="entry name" value="ZnF_C3H1"/>
    <property type="match status" value="1"/>
</dbReference>
<feature type="compositionally biased region" description="Polar residues" evidence="7">
    <location>
        <begin position="959"/>
        <end position="972"/>
    </location>
</feature>
<evidence type="ECO:0000256" key="5">
    <source>
        <dbReference type="ARBA" id="ARBA00022840"/>
    </source>
</evidence>
<feature type="region of interest" description="Disordered" evidence="7">
    <location>
        <begin position="106"/>
        <end position="199"/>
    </location>
</feature>
<dbReference type="InterPro" id="IPR036855">
    <property type="entry name" value="Znf_CCCH_sf"/>
</dbReference>
<dbReference type="PANTHER" id="PTHR11638:SF18">
    <property type="entry name" value="HEAT SHOCK PROTEIN 104"/>
    <property type="match status" value="1"/>
</dbReference>
<feature type="compositionally biased region" description="Polar residues" evidence="7">
    <location>
        <begin position="553"/>
        <end position="570"/>
    </location>
</feature>
<feature type="compositionally biased region" description="Polar residues" evidence="7">
    <location>
        <begin position="121"/>
        <end position="131"/>
    </location>
</feature>
<dbReference type="SUPFAM" id="SSF90229">
    <property type="entry name" value="CCCH zinc finger"/>
    <property type="match status" value="1"/>
</dbReference>
<feature type="compositionally biased region" description="Basic and acidic residues" evidence="7">
    <location>
        <begin position="397"/>
        <end position="419"/>
    </location>
</feature>
<keyword evidence="2" id="KW-0547">Nucleotide-binding</keyword>
<evidence type="ECO:0000256" key="7">
    <source>
        <dbReference type="SAM" id="MobiDB-lite"/>
    </source>
</evidence>
<evidence type="ECO:0000256" key="1">
    <source>
        <dbReference type="ARBA" id="ARBA00022723"/>
    </source>
</evidence>
<dbReference type="PANTHER" id="PTHR11638">
    <property type="entry name" value="ATP-DEPENDENT CLP PROTEASE"/>
    <property type="match status" value="1"/>
</dbReference>
<protein>
    <recommendedName>
        <fullName evidence="8">C3H1-type domain-containing protein</fullName>
    </recommendedName>
</protein>
<dbReference type="Gene3D" id="3.40.50.300">
    <property type="entry name" value="P-loop containing nucleotide triphosphate hydrolases"/>
    <property type="match status" value="1"/>
</dbReference>
<organism evidence="9 10">
    <name type="scientific">Tricholomella constricta</name>
    <dbReference type="NCBI Taxonomy" id="117010"/>
    <lineage>
        <taxon>Eukaryota</taxon>
        <taxon>Fungi</taxon>
        <taxon>Dikarya</taxon>
        <taxon>Basidiomycota</taxon>
        <taxon>Agaricomycotina</taxon>
        <taxon>Agaricomycetes</taxon>
        <taxon>Agaricomycetidae</taxon>
        <taxon>Agaricales</taxon>
        <taxon>Tricholomatineae</taxon>
        <taxon>Lyophyllaceae</taxon>
        <taxon>Tricholomella</taxon>
    </lineage>
</organism>
<keyword evidence="4 6" id="KW-0862">Zinc</keyword>
<dbReference type="GO" id="GO:0005737">
    <property type="term" value="C:cytoplasm"/>
    <property type="evidence" value="ECO:0007669"/>
    <property type="project" value="TreeGrafter"/>
</dbReference>
<feature type="region of interest" description="Disordered" evidence="7">
    <location>
        <begin position="280"/>
        <end position="304"/>
    </location>
</feature>
<dbReference type="InterPro" id="IPR027417">
    <property type="entry name" value="P-loop_NTPase"/>
</dbReference>
<comment type="caution">
    <text evidence="9">The sequence shown here is derived from an EMBL/GenBank/DDBJ whole genome shotgun (WGS) entry which is preliminary data.</text>
</comment>
<dbReference type="OrthoDB" id="47330at2759"/>
<evidence type="ECO:0000256" key="2">
    <source>
        <dbReference type="ARBA" id="ARBA00022741"/>
    </source>
</evidence>
<feature type="compositionally biased region" description="Polar residues" evidence="7">
    <location>
        <begin position="139"/>
        <end position="150"/>
    </location>
</feature>
<feature type="compositionally biased region" description="Low complexity" evidence="7">
    <location>
        <begin position="1109"/>
        <end position="1120"/>
    </location>
</feature>
<dbReference type="GO" id="GO:0016887">
    <property type="term" value="F:ATP hydrolysis activity"/>
    <property type="evidence" value="ECO:0007669"/>
    <property type="project" value="InterPro"/>
</dbReference>
<dbReference type="GO" id="GO:0034605">
    <property type="term" value="P:cellular response to heat"/>
    <property type="evidence" value="ECO:0007669"/>
    <property type="project" value="TreeGrafter"/>
</dbReference>
<dbReference type="PROSITE" id="PS50103">
    <property type="entry name" value="ZF_C3H1"/>
    <property type="match status" value="1"/>
</dbReference>
<keyword evidence="5" id="KW-0067">ATP-binding</keyword>
<dbReference type="InterPro" id="IPR050130">
    <property type="entry name" value="ClpA_ClpB"/>
</dbReference>
<dbReference type="InterPro" id="IPR000571">
    <property type="entry name" value="Znf_CCCH"/>
</dbReference>
<dbReference type="SUPFAM" id="SSF52540">
    <property type="entry name" value="P-loop containing nucleoside triphosphate hydrolases"/>
    <property type="match status" value="1"/>
</dbReference>
<feature type="region of interest" description="Disordered" evidence="7">
    <location>
        <begin position="852"/>
        <end position="940"/>
    </location>
</feature>
<reference evidence="9 10" key="1">
    <citation type="journal article" date="2020" name="ISME J.">
        <title>Uncovering the hidden diversity of litter-decomposition mechanisms in mushroom-forming fungi.</title>
        <authorList>
            <person name="Floudas D."/>
            <person name="Bentzer J."/>
            <person name="Ahren D."/>
            <person name="Johansson T."/>
            <person name="Persson P."/>
            <person name="Tunlid A."/>
        </authorList>
    </citation>
    <scope>NUCLEOTIDE SEQUENCE [LARGE SCALE GENOMIC DNA]</scope>
    <source>
        <strain evidence="9 10">CBS 661.87</strain>
    </source>
</reference>
<feature type="zinc finger region" description="C3H1-type" evidence="6">
    <location>
        <begin position="9"/>
        <end position="36"/>
    </location>
</feature>
<feature type="compositionally biased region" description="Polar residues" evidence="7">
    <location>
        <begin position="170"/>
        <end position="181"/>
    </location>
</feature>
<evidence type="ECO:0000256" key="6">
    <source>
        <dbReference type="PROSITE-ProRule" id="PRU00723"/>
    </source>
</evidence>
<feature type="region of interest" description="Disordered" evidence="7">
    <location>
        <begin position="958"/>
        <end position="1047"/>
    </location>
</feature>
<dbReference type="InterPro" id="IPR036770">
    <property type="entry name" value="Ankyrin_rpt-contain_sf"/>
</dbReference>
<evidence type="ECO:0000313" key="10">
    <source>
        <dbReference type="Proteomes" id="UP000565441"/>
    </source>
</evidence>
<sequence>MDLPAPAWRVKTRPCPFYQKGRCLFEDSCNFMHAVSVKSSAAVTPEPAQPSPETPMKPPLVTIHSPRSVLSPSRSPRLSGLLLALKDVIGEDPDDEYDAMDGSTYVAEDLSGSGTPGKHTVVSTNHSLQTSTEEERNTVESSGSFQTATSGPLPDDDDETLRLPLPSNEPEAQSSLRTIESSPDVGEAPAHPQAPSDLLSPVDLSHLHLGLFAQDGIEAATHDNDSIDSGYADTWKPPFLVTRSPPHSPLKSAFGLLSSPFATASSRVISPRLSAFISGPPQSPFSPAVPADDDDPSDISLDSPAVHTFDDTEEAEPSEAYVVVDESEEDYYAYSPVEDVEDVIQNTETKVQDVGQGDIYVQDEEDEHGQNEEDEHGQDEEDEHRQDEEAEHQDEEVEHRQDEEAEHRQVEEDEHRQIEEQDDEDDTTGGNTSAASWDHHGDPTAVYVGLPEVTSDDVCIAMQRASRTPTHFLTDVLDFNEDEIIASSSIAMPGPDDSFHSESLGPSRPVGDGFGDDEDEPYASPSLFDSAPDDSFISEYLDLPDPVDEDESTAGSSVAISAHVDSSFSKSLDLRSPLDDGFGDDEDEPCAGSSILDSAPKDSFISEYLDLPDPVDEDESTAGSSVAISAHVDSSFSESLDPRSPLDDGFGDDEDEPCADSSILDSAPKDSFISEYLDLPDPVDEDESTAGSSVAISAHVDSSFSESLDPRSPLDDGFGGDEDEPYAGSSILDSAPKDSFISEYLDLPDPVDEDESTAGSSVAISAPVDSLLSESLGPRSPVDDGFGGGDITMDYTAELAYLSSPTPVVNENDTLHSLYDRYSDFTEGTHSDIPEETGEDFATSLIMTDIGSPSEHSSCDAVEDEPSSAITPSKSGFLRERVFTPPPTTTRARSGTVIVPADSPHSGPSPPVPFSAPLRGRASPHSQSARSAWSPDSAVSEVQELPVVSKRIPFGFRNSFASSGRARSSTLASQRSSRRGSRAVEPLPLSTSQSEGNSSPDNSSSTSSVTGGLRPLRLSRILGPQPSSAPSRNSTFSVNSYRQSGNSHRASISSISVLSDHSYSRNPLLLSALSSNIPDHIRNIQPSPDDVIPSPLSSYHLRRLANFDSPRSAPLSRPPSWHSNPVDDTNDVTQTTYHDDRPFSRISEPSFVHNEEQEDSTNYDYTIRRAIPEVPHSAPINRPVSAMRPPMYAIATPKPTLMFAIASDDVRQVRQVLESGDAGPNDAVGPQSALAFALTNDQLNNKMEIVKTLLAFGADPKLVVQHARETSSPSPQKAEPPEDGGKASAAKLSLMDAIDPATRYYVEKADAPHTRRTSALIHRSFFRPLTRVRYELIGQDRALEQLFKDLSMHSRQLSVTPIVVLLCGPSGHGKSLLARKFGSLLDVPTHTVDMTTIHSAQDLWKSYSMSPYDPPSTRSLAEFLIDNEGKRCVVVLDEIEKTHGESPLWALLMPWEHGRCTFEAHGRLVDVRNVVWLGTSNIGQELVFEHHSARALPDQLMSREEYTELMGLLRPRVSERLGASMLSRVTTALPFVPFTPEERRAICHEALHTIAGDIIRTLTSDIVDFMVEGALANYTAAEGARSLYRAVSNQLVDNI</sequence>